<evidence type="ECO:0000256" key="3">
    <source>
        <dbReference type="ARBA" id="ARBA00023002"/>
    </source>
</evidence>
<accession>A0A0L0FHE2</accession>
<dbReference type="InterPro" id="IPR042099">
    <property type="entry name" value="ANL_N_sf"/>
</dbReference>
<dbReference type="InterPro" id="IPR036736">
    <property type="entry name" value="ACP-like_sf"/>
</dbReference>
<dbReference type="SUPFAM" id="SSF51735">
    <property type="entry name" value="NAD(P)-binding Rossmann-fold domains"/>
    <property type="match status" value="2"/>
</dbReference>
<dbReference type="EMBL" id="KQ243210">
    <property type="protein sequence ID" value="KNC76192.1"/>
    <property type="molecule type" value="Genomic_DNA"/>
</dbReference>
<protein>
    <recommendedName>
        <fullName evidence="4">Carrier domain-containing protein</fullName>
    </recommendedName>
</protein>
<dbReference type="InterPro" id="IPR009081">
    <property type="entry name" value="PP-bd_ACP"/>
</dbReference>
<dbReference type="SUPFAM" id="SSF56801">
    <property type="entry name" value="Acetyl-CoA synthetase-like"/>
    <property type="match status" value="1"/>
</dbReference>
<reference evidence="5 6" key="1">
    <citation type="submission" date="2011-02" db="EMBL/GenBank/DDBJ databases">
        <title>The Genome Sequence of Sphaeroforma arctica JP610.</title>
        <authorList>
            <consortium name="The Broad Institute Genome Sequencing Platform"/>
            <person name="Russ C."/>
            <person name="Cuomo C."/>
            <person name="Young S.K."/>
            <person name="Zeng Q."/>
            <person name="Gargeya S."/>
            <person name="Alvarado L."/>
            <person name="Berlin A."/>
            <person name="Chapman S.B."/>
            <person name="Chen Z."/>
            <person name="Freedman E."/>
            <person name="Gellesch M."/>
            <person name="Goldberg J."/>
            <person name="Griggs A."/>
            <person name="Gujja S."/>
            <person name="Heilman E."/>
            <person name="Heiman D."/>
            <person name="Howarth C."/>
            <person name="Mehta T."/>
            <person name="Neiman D."/>
            <person name="Pearson M."/>
            <person name="Roberts A."/>
            <person name="Saif S."/>
            <person name="Shea T."/>
            <person name="Shenoy N."/>
            <person name="Sisk P."/>
            <person name="Stolte C."/>
            <person name="Sykes S."/>
            <person name="White J."/>
            <person name="Yandava C."/>
            <person name="Burger G."/>
            <person name="Gray M.W."/>
            <person name="Holland P.W.H."/>
            <person name="King N."/>
            <person name="Lang F.B.F."/>
            <person name="Roger A.J."/>
            <person name="Ruiz-Trillo I."/>
            <person name="Haas B."/>
            <person name="Nusbaum C."/>
            <person name="Birren B."/>
        </authorList>
    </citation>
    <scope>NUCLEOTIDE SEQUENCE [LARGE SCALE GENOMIC DNA]</scope>
    <source>
        <strain evidence="5 6">JP610</strain>
    </source>
</reference>
<dbReference type="Pfam" id="PF00106">
    <property type="entry name" value="adh_short"/>
    <property type="match status" value="1"/>
</dbReference>
<dbReference type="PANTHER" id="PTHR44845:SF6">
    <property type="entry name" value="BETA-ALANINE-ACTIVATING ENZYME"/>
    <property type="match status" value="1"/>
</dbReference>
<dbReference type="FunFam" id="3.40.50.720:FF:000047">
    <property type="entry name" value="NADP-dependent L-serine/L-allo-threonine dehydrogenase"/>
    <property type="match status" value="1"/>
</dbReference>
<dbReference type="PRINTS" id="PR00081">
    <property type="entry name" value="GDHRDH"/>
</dbReference>
<dbReference type="PROSITE" id="PS00061">
    <property type="entry name" value="ADH_SHORT"/>
    <property type="match status" value="1"/>
</dbReference>
<dbReference type="GeneID" id="25911800"/>
<dbReference type="InterPro" id="IPR036291">
    <property type="entry name" value="NAD(P)-bd_dom_sf"/>
</dbReference>
<dbReference type="Proteomes" id="UP000054560">
    <property type="component" value="Unassembled WGS sequence"/>
</dbReference>
<evidence type="ECO:0000313" key="5">
    <source>
        <dbReference type="EMBL" id="KNC76192.1"/>
    </source>
</evidence>
<evidence type="ECO:0000256" key="2">
    <source>
        <dbReference type="ARBA" id="ARBA00022553"/>
    </source>
</evidence>
<dbReference type="InterPro" id="IPR045851">
    <property type="entry name" value="AMP-bd_C_sf"/>
</dbReference>
<keyword evidence="3" id="KW-0560">Oxidoreductase</keyword>
<dbReference type="eggNOG" id="KOG1178">
    <property type="taxonomic scope" value="Eukaryota"/>
</dbReference>
<dbReference type="Gene3D" id="1.10.1200.10">
    <property type="entry name" value="ACP-like"/>
    <property type="match status" value="1"/>
</dbReference>
<evidence type="ECO:0000259" key="4">
    <source>
        <dbReference type="PROSITE" id="PS50075"/>
    </source>
</evidence>
<dbReference type="Pfam" id="PF00550">
    <property type="entry name" value="PP-binding"/>
    <property type="match status" value="1"/>
</dbReference>
<dbReference type="eggNOG" id="KOG1205">
    <property type="taxonomic scope" value="Eukaryota"/>
</dbReference>
<dbReference type="Pfam" id="PF07993">
    <property type="entry name" value="NAD_binding_4"/>
    <property type="match status" value="1"/>
</dbReference>
<dbReference type="PROSITE" id="PS50075">
    <property type="entry name" value="CARRIER"/>
    <property type="match status" value="1"/>
</dbReference>
<dbReference type="Pfam" id="PF00501">
    <property type="entry name" value="AMP-binding"/>
    <property type="match status" value="1"/>
</dbReference>
<dbReference type="Gene3D" id="3.40.50.12780">
    <property type="entry name" value="N-terminal domain of ligase-like"/>
    <property type="match status" value="1"/>
</dbReference>
<dbReference type="Gene3D" id="3.30.300.30">
    <property type="match status" value="1"/>
</dbReference>
<dbReference type="CDD" id="cd05235">
    <property type="entry name" value="SDR_e1"/>
    <property type="match status" value="1"/>
</dbReference>
<sequence>MMRPLLQGQTLCPIPDNVIYDPDSLSTYIQEMQITRMLFTPSLLESMLESKCLSADTIKSRMHTLKTIVLCGEVVKVALQERIRSLIPWARIWNLYSVSECHDVAALDLTDGNYGSRKYCPVGKLMEGVEAIILEEGTTVATLNTATEKATGEQGELYVAGPTLARGYVGKEQLTAERFPSLANGKRLYKTGDRARVLPNRELEILGRNDSMVKIRGYSVELRAIEAAIMDMSHLVSTCVCTVQGEEGDDKFVVAYIVLNANRPEATCRRVRLELKTKLPHFMIPAYMLDMVELPTNEVSGKLNKKALPVVDVQSGAFVYPATAGGKSRRVSANEMVGVTTPRTDLELRLLGVWCEVMKMHQIDVVFDSFFDIGGHSLIAPTLCRSINDKCKADYAFPRGTEWTDMQVVDLFTHSSISKLAEHLQTYNNIPVVVLDPTAAADPTSDLMPQLSLEREVDMHDASRDINDISMRAFWRSTHFTQVRARAVLMTGATGYLGAHLLHELLLNPDIDVVYCIVRAPATQTNTTSDKETAAAVQERVRTGMQAKGLWKDEYEARVHAFAGDSSLFHLGLEDDDFAVLSTGVDMVIHCAALVNLVYPYDGMRSANVIGTRNMIDFALQGKVKRFGYVSTDGVFPEGLKEVKETDPIDKCADELVAHGNGYSQSKWVAEQLVQRASDRGLPTVIFRPGNMGGDSGSRGGNKSWNTSDTNFLTLTGCIQLGAAPDADADTGTGSEWVLEMTPVDIAARAIVKLSMDNTCLGKVYHVTNFANSLTAKECFNIVRNSASYGLESKPLDQWKAQLTASANPTLARLKNAMILTDDITQLERLSTFNNDLFVEKCAAAGIVLPEITQTLLHEYIEAWQQAGYIKLPSSPGKPLLGRRICVMGASSGIGAAIANVLSDAGATVGLGGRRIDRLKDLAKSITARTGSKVVCYQVDVTKKDEVKAYVTYCEEAMGGGVDVYVNNSGVMHYTKLSNMREDQWEKEVDVNCKGLLHAIGAVLPGMLERGRGHLIATSSDAGRKVFPGLSVYSASKHFVEALCQGLRLETAGTGIKVTTIQPGDCKTELSTLTTDEEARDEYAQPSDDRDVWLDPEDVANSVLFAVSAPQHVGINEILVEPRGAPA</sequence>
<dbReference type="STRING" id="667725.A0A0L0FHE2"/>
<dbReference type="InterPro" id="IPR020904">
    <property type="entry name" value="Sc_DH/Rdtase_CS"/>
</dbReference>
<dbReference type="AlphaFoldDB" id="A0A0L0FHE2"/>
<organism evidence="5 6">
    <name type="scientific">Sphaeroforma arctica JP610</name>
    <dbReference type="NCBI Taxonomy" id="667725"/>
    <lineage>
        <taxon>Eukaryota</taxon>
        <taxon>Ichthyosporea</taxon>
        <taxon>Ichthyophonida</taxon>
        <taxon>Sphaeroforma</taxon>
    </lineage>
</organism>
<evidence type="ECO:0000313" key="6">
    <source>
        <dbReference type="Proteomes" id="UP000054560"/>
    </source>
</evidence>
<gene>
    <name evidence="5" type="ORF">SARC_11296</name>
</gene>
<dbReference type="GO" id="GO:0016616">
    <property type="term" value="F:oxidoreductase activity, acting on the CH-OH group of donors, NAD or NADP as acceptor"/>
    <property type="evidence" value="ECO:0007669"/>
    <property type="project" value="UniProtKB-ARBA"/>
</dbReference>
<dbReference type="OrthoDB" id="189763at2759"/>
<keyword evidence="2" id="KW-0597">Phosphoprotein</keyword>
<dbReference type="Gene3D" id="3.40.50.720">
    <property type="entry name" value="NAD(P)-binding Rossmann-like Domain"/>
    <property type="match status" value="2"/>
</dbReference>
<dbReference type="InterPro" id="IPR010080">
    <property type="entry name" value="Thioester_reductase-like_dom"/>
</dbReference>
<name>A0A0L0FHE2_9EUKA</name>
<dbReference type="PANTHER" id="PTHR44845">
    <property type="entry name" value="CARRIER DOMAIN-CONTAINING PROTEIN"/>
    <property type="match status" value="1"/>
</dbReference>
<proteinExistence type="predicted"/>
<keyword evidence="1" id="KW-0596">Phosphopantetheine</keyword>
<dbReference type="InterPro" id="IPR002347">
    <property type="entry name" value="SDR_fam"/>
</dbReference>
<dbReference type="NCBIfam" id="TIGR01746">
    <property type="entry name" value="Thioester-redct"/>
    <property type="match status" value="1"/>
</dbReference>
<dbReference type="SUPFAM" id="SSF47336">
    <property type="entry name" value="ACP-like"/>
    <property type="match status" value="1"/>
</dbReference>
<evidence type="ECO:0000256" key="1">
    <source>
        <dbReference type="ARBA" id="ARBA00022450"/>
    </source>
</evidence>
<dbReference type="InterPro" id="IPR013120">
    <property type="entry name" value="FAR_NAD-bd"/>
</dbReference>
<dbReference type="InterPro" id="IPR000873">
    <property type="entry name" value="AMP-dep_synth/lig_dom"/>
</dbReference>
<feature type="domain" description="Carrier" evidence="4">
    <location>
        <begin position="341"/>
        <end position="428"/>
    </location>
</feature>
<dbReference type="RefSeq" id="XP_014150094.1">
    <property type="nucleotide sequence ID" value="XM_014294619.1"/>
</dbReference>
<keyword evidence="6" id="KW-1185">Reference proteome</keyword>